<dbReference type="InterPro" id="IPR001214">
    <property type="entry name" value="SET_dom"/>
</dbReference>
<organism evidence="5 6">
    <name type="scientific">Fragilariopsis cylindrus CCMP1102</name>
    <dbReference type="NCBI Taxonomy" id="635003"/>
    <lineage>
        <taxon>Eukaryota</taxon>
        <taxon>Sar</taxon>
        <taxon>Stramenopiles</taxon>
        <taxon>Ochrophyta</taxon>
        <taxon>Bacillariophyta</taxon>
        <taxon>Bacillariophyceae</taxon>
        <taxon>Bacillariophycidae</taxon>
        <taxon>Bacillariales</taxon>
        <taxon>Bacillariaceae</taxon>
        <taxon>Fragilariopsis</taxon>
    </lineage>
</organism>
<dbReference type="PANTHER" id="PTHR46402:SF2">
    <property type="entry name" value="HISTONE-LYSINE N-TRIMETHYLTRANSFERASE SMYD5"/>
    <property type="match status" value="1"/>
</dbReference>
<dbReference type="SUPFAM" id="SSF82199">
    <property type="entry name" value="SET domain"/>
    <property type="match status" value="1"/>
</dbReference>
<dbReference type="Pfam" id="PF00856">
    <property type="entry name" value="SET"/>
    <property type="match status" value="1"/>
</dbReference>
<protein>
    <recommendedName>
        <fullName evidence="4">SET domain-containing protein</fullName>
    </recommendedName>
</protein>
<feature type="domain" description="SET" evidence="4">
    <location>
        <begin position="62"/>
        <end position="238"/>
    </location>
</feature>
<evidence type="ECO:0000256" key="1">
    <source>
        <dbReference type="ARBA" id="ARBA00022603"/>
    </source>
</evidence>
<dbReference type="KEGG" id="fcy:FRACYDRAFT_231918"/>
<dbReference type="GO" id="GO:0042799">
    <property type="term" value="F:histone H4K20 methyltransferase activity"/>
    <property type="evidence" value="ECO:0007669"/>
    <property type="project" value="TreeGrafter"/>
</dbReference>
<evidence type="ECO:0000313" key="6">
    <source>
        <dbReference type="Proteomes" id="UP000095751"/>
    </source>
</evidence>
<dbReference type="CDD" id="cd20071">
    <property type="entry name" value="SET_SMYD"/>
    <property type="match status" value="1"/>
</dbReference>
<dbReference type="OrthoDB" id="194692at2759"/>
<proteinExistence type="predicted"/>
<dbReference type="Gene3D" id="2.170.270.10">
    <property type="entry name" value="SET domain"/>
    <property type="match status" value="1"/>
</dbReference>
<keyword evidence="2" id="KW-0808">Transferase</keyword>
<evidence type="ECO:0000313" key="5">
    <source>
        <dbReference type="EMBL" id="OEU21772.1"/>
    </source>
</evidence>
<dbReference type="InterPro" id="IPR046341">
    <property type="entry name" value="SET_dom_sf"/>
</dbReference>
<keyword evidence="3" id="KW-0949">S-adenosyl-L-methionine</keyword>
<dbReference type="GO" id="GO:0045814">
    <property type="term" value="P:negative regulation of gene expression, epigenetic"/>
    <property type="evidence" value="ECO:0007669"/>
    <property type="project" value="TreeGrafter"/>
</dbReference>
<keyword evidence="1" id="KW-0489">Methyltransferase</keyword>
<dbReference type="AlphaFoldDB" id="A0A1E7FUF5"/>
<sequence length="279" mass="31383">MFIAQVQQYRNNNSYNTANSNNSNTTSASSLFSSSLFDSLCGEVDDIHSFSLDTCSKVSNEEKLVVLPFQKEYEIITNAIELTQLERSIMTTMNSNNDDDDNNDKSLSLLFSLQSFYKIISIAQRNSISLSTQSPFRTYYQEMIRKSGGRGSDRQQNIVSNIATILGSNDGKLTRNMDKIVEEKCAVSMGGIFTLTAMMNHSCAPNAEIRGGEYVDCSIDIVAKRDVRCGEEITISYLNLGSQNSHDQTSNSIIGRNRRRKELSSRYLFFCQCTRCRKN</sequence>
<dbReference type="PANTHER" id="PTHR46402">
    <property type="entry name" value="SET AND MYND DOMAIN-CONTAINING PROTEIN 5"/>
    <property type="match status" value="1"/>
</dbReference>
<evidence type="ECO:0000256" key="2">
    <source>
        <dbReference type="ARBA" id="ARBA00022679"/>
    </source>
</evidence>
<evidence type="ECO:0000256" key="3">
    <source>
        <dbReference type="ARBA" id="ARBA00022691"/>
    </source>
</evidence>
<dbReference type="PROSITE" id="PS50280">
    <property type="entry name" value="SET"/>
    <property type="match status" value="1"/>
</dbReference>
<dbReference type="InParanoid" id="A0A1E7FUF5"/>
<dbReference type="EMBL" id="KV784353">
    <property type="protein sequence ID" value="OEU21772.1"/>
    <property type="molecule type" value="Genomic_DNA"/>
</dbReference>
<reference evidence="5 6" key="1">
    <citation type="submission" date="2016-09" db="EMBL/GenBank/DDBJ databases">
        <title>Extensive genetic diversity and differential bi-allelic expression allows diatom success in the polar Southern Ocean.</title>
        <authorList>
            <consortium name="DOE Joint Genome Institute"/>
            <person name="Mock T."/>
            <person name="Otillar R.P."/>
            <person name="Strauss J."/>
            <person name="Dupont C."/>
            <person name="Frickenhaus S."/>
            <person name="Maumus F."/>
            <person name="Mcmullan M."/>
            <person name="Sanges R."/>
            <person name="Schmutz J."/>
            <person name="Toseland A."/>
            <person name="Valas R."/>
            <person name="Veluchamy A."/>
            <person name="Ward B.J."/>
            <person name="Allen A."/>
            <person name="Barry K."/>
            <person name="Falciatore A."/>
            <person name="Ferrante M."/>
            <person name="Fortunato A.E."/>
            <person name="Gloeckner G."/>
            <person name="Gruber A."/>
            <person name="Hipkin R."/>
            <person name="Janech M."/>
            <person name="Kroth P."/>
            <person name="Leese F."/>
            <person name="Lindquist E."/>
            <person name="Lyon B.R."/>
            <person name="Martin J."/>
            <person name="Mayer C."/>
            <person name="Parker M."/>
            <person name="Quesneville H."/>
            <person name="Raymond J."/>
            <person name="Uhlig C."/>
            <person name="Valentin K.U."/>
            <person name="Worden A.Z."/>
            <person name="Armbrust E.V."/>
            <person name="Bowler C."/>
            <person name="Green B."/>
            <person name="Moulton V."/>
            <person name="Van Oosterhout C."/>
            <person name="Grigoriev I."/>
        </authorList>
    </citation>
    <scope>NUCLEOTIDE SEQUENCE [LARGE SCALE GENOMIC DNA]</scope>
    <source>
        <strain evidence="5 6">CCMP1102</strain>
    </source>
</reference>
<gene>
    <name evidence="5" type="ORF">FRACYDRAFT_231918</name>
</gene>
<evidence type="ECO:0000259" key="4">
    <source>
        <dbReference type="PROSITE" id="PS50280"/>
    </source>
</evidence>
<accession>A0A1E7FUF5</accession>
<keyword evidence="6" id="KW-1185">Reference proteome</keyword>
<dbReference type="Proteomes" id="UP000095751">
    <property type="component" value="Unassembled WGS sequence"/>
</dbReference>
<dbReference type="GO" id="GO:0032259">
    <property type="term" value="P:methylation"/>
    <property type="evidence" value="ECO:0007669"/>
    <property type="project" value="UniProtKB-KW"/>
</dbReference>
<name>A0A1E7FUF5_9STRA</name>